<dbReference type="Gene3D" id="2.170.16.10">
    <property type="entry name" value="Hedgehog/Intein (Hint) domain"/>
    <property type="match status" value="1"/>
</dbReference>
<dbReference type="InterPro" id="IPR030934">
    <property type="entry name" value="Intein_C"/>
</dbReference>
<dbReference type="InterPro" id="IPR031325">
    <property type="entry name" value="RHS_repeat"/>
</dbReference>
<dbReference type="CDD" id="cd00081">
    <property type="entry name" value="Hint"/>
    <property type="match status" value="1"/>
</dbReference>
<dbReference type="PROSITE" id="PS50818">
    <property type="entry name" value="INTEIN_C_TER"/>
    <property type="match status" value="1"/>
</dbReference>
<evidence type="ECO:0000256" key="1">
    <source>
        <dbReference type="ARBA" id="ARBA00022737"/>
    </source>
</evidence>
<feature type="domain" description="Hint" evidence="4">
    <location>
        <begin position="2001"/>
        <end position="2102"/>
    </location>
</feature>
<name>A0A7W8EJR7_9ACTN</name>
<gene>
    <name evidence="5" type="ORF">HNR40_007301</name>
</gene>
<evidence type="ECO:0000256" key="2">
    <source>
        <dbReference type="SAM" id="Coils"/>
    </source>
</evidence>
<feature type="region of interest" description="Disordered" evidence="3">
    <location>
        <begin position="366"/>
        <end position="389"/>
    </location>
</feature>
<dbReference type="Proteomes" id="UP000568380">
    <property type="component" value="Unassembled WGS sequence"/>
</dbReference>
<dbReference type="PANTHER" id="PTHR32305:SF17">
    <property type="entry name" value="TRNA NUCLEASE WAPA"/>
    <property type="match status" value="1"/>
</dbReference>
<feature type="compositionally biased region" description="Polar residues" evidence="3">
    <location>
        <begin position="1549"/>
        <end position="1562"/>
    </location>
</feature>
<dbReference type="InterPro" id="IPR036844">
    <property type="entry name" value="Hint_dom_sf"/>
</dbReference>
<dbReference type="RefSeq" id="WP_184969440.1">
    <property type="nucleotide sequence ID" value="NZ_JACHIN010000011.1"/>
</dbReference>
<feature type="compositionally biased region" description="Polar residues" evidence="3">
    <location>
        <begin position="833"/>
        <end position="846"/>
    </location>
</feature>
<feature type="region of interest" description="Disordered" evidence="3">
    <location>
        <begin position="1549"/>
        <end position="1598"/>
    </location>
</feature>
<dbReference type="NCBIfam" id="TIGR03696">
    <property type="entry name" value="Rhs_assc_core"/>
    <property type="match status" value="1"/>
</dbReference>
<evidence type="ECO:0000259" key="4">
    <source>
        <dbReference type="SMART" id="SM00306"/>
    </source>
</evidence>
<feature type="compositionally biased region" description="Low complexity" evidence="3">
    <location>
        <begin position="368"/>
        <end position="378"/>
    </location>
</feature>
<proteinExistence type="predicted"/>
<dbReference type="InterPro" id="IPR056823">
    <property type="entry name" value="TEN-like_YD-shell"/>
</dbReference>
<dbReference type="SUPFAM" id="SSF51294">
    <property type="entry name" value="Hedgehog/intein (Hint) domain"/>
    <property type="match status" value="1"/>
</dbReference>
<evidence type="ECO:0000256" key="3">
    <source>
        <dbReference type="SAM" id="MobiDB-lite"/>
    </source>
</evidence>
<evidence type="ECO:0000313" key="5">
    <source>
        <dbReference type="EMBL" id="MBB5081806.1"/>
    </source>
</evidence>
<sequence length="2272" mass="244477">MRVHAARRRRASLSRMLRAVLTLVLTAGLLFVPPTYRSAAADAERDRPKPVDREWVVPGKSAAVKPRISEPKAPDPVVNWPAPATAEVDLAAAAVTARKAGAVAAAPAGPSSTGRVKIQTHDRAASQRAGVSGPVITAARTAGPPGKVTMTVDYAPFAEAFGGGFGSRMRLSALPACALTSPDRAECRRAVPLKGRNDSAARTLSADVDLGAEPMVLAVTSAAAGDKGDFGVTSLSPSSTWQVSAQSGDFSWSYPLRVPPVPGGLVPNLAVNYSSAAIDGRTVSSNNQASWVGDGFELSPGYIERKYKSCKDDGVPKDPTYQVEPMDQCWAYDNATLSLGGSGGELIPTGADTWVLAKDNGTKVQRLTGTDADTGNGDDNNEHWRVTTPDGTQYYFGKNRLPGWSSGKPQTNSAWDVPVFGNNSGEPCHKDAFKDSWCAQGWRWNLDYIEDTRGNAVTFYYAKEKNHYGRNLRAADDTPYTRGGYLTSIQYGLRGGNLFPATPPAEVAFTNAERCLAGECGDIGDHPARWPDVPWDMNCNPGTECKDGKGTATPSFWTRKRLTKITTKVVNQAGNGHRDVDSWEFKHLWGIADVDRQLKLTDITHTGHAGPAPITTPPVSFVYQQLANRVDKLGDDVGPFIKERVAAIQNETGGKLDITYSEMDCTPSDLPEPATNRRRCFPTFWQNANGGADPSLDWFHKYVVRALIQTDLTGGGSDMVTRYDYSIGRPAWHYADDDGITPQKFKTWSNWRGYDKVRVISGATSAASGGTPSQTDYWFFQGMHGDRAGPSGGTKTVTLPDGEGGNPTDHESLHGMTLRTVTYDKVDGAPVSKSVTSPWHHQTASKSRPWGTMTANLTGTKTTRTFAQAGSPWQQTRSTVTDFDLTNGTALAIDDEGEVGVPGDEECTRTELTADGSRVLRLAARVITVARRCADTPNLTTDLVADVRSYYDDKAFKAAPTHGEVTKTERAVAATATAITSYQVMARSSYDVLGRPKTVTDAAGLISSTDYSEPHGVTTEVTSTTPRATASDPESAMSTTRVLDPAWGLAIRETNPSGKTTIADRDALGRTSKVWGPGRTKSQVPDNEYQYLMNPGAIVAVGAKTLTNDGGQQLSYTLFDGWLRPRQSQAPGKSGGTKGRIISDTVYNGAGQVHYTFEPYYADGDPQPKRFGAAVVGAVESQVWNNYDGRGRLLTERLLSGNSDGATNELWNTRYEYGDNWSKVIPPSGGTPVTTYTDVHGRTREVHQHRAAGPVVTKFGYNHRGQPDSVTGPGNQVWSYTYDLLGRRVQSDDPDRGVEKVAYDNLDRPVLTTDARNHKIGIQYDGLGRPIAKYDATTASPGTKIAEWVYDTVRKGQLTSSSRIVGGDSYTTQVEEYDNLDRPQRTRVTLPAGEGALAPAGGYVFDTSYNLDGSVAASSSPAVGGLPAENIAYTYDDLGRLVSTKSQLSTYLIGTDYTKTGRLIGLRMQSGAAGKQIDQTFDYEFGTGRLAKATTWHFGMPGTDRSTQYTYQPAGNITQVKDSSRDGVDNQCFRYDELSRLSEAWTQPDDTQCAETGANTTIGGPAPYRATYTYDDTGNRRSESLYGAGPSGGAQQSDRTYVYDPAKAHRLTTVSGAASYAYDASGNTTERHTQGSNQTLTWDAEGELTKVTDDKKGETRFLHTADGERLIRRDKDGTTLYLPGMEVHLAKGATATTARRFVGNAMRTTAGVTYLIGDHQGSAELAINAETGALGQRRYAPFGRLRGAQGEWPQEHQRGFVGGITDASTDLTTLGARSYDPVTGRFISVDSVIQMGDSQQMNGYNYANNNPVTLADPTGLAPCCSGIACTKSLDPPCTKDQLDDDDCEGPCDFNTAKKGLEGGRDAAENERQQQQQIAKRNAVLEALKAAGIGFIKDFLKIEDIKGCFSGSVGKCVSLLLEVVPAKKIGGLIWKLSTRVRMGIKIYKKVQGAVKAARQAIEQLDAKIDDINKKIAALDALIARAAKRSKNPKSAGTSCKLSNSFTPDTKVLLANGSGKRIDQLKPGDKVLATDPETGRTAAKEILATIVGDGTKNLVTITVDTGKAAGDIIATDGHPFWIESEKAWRDAKDLRPGQLLRTAAGTYVQVTAVKSHTTQARVHNLTVADIHTYYVLVGATPVLVHNCGKGADADDADKPKPIHLAMGRQKKGGVELLDNFAASVEAVTWRGEPFRDLFPGVGSPASNPQLTAMMDRVLERGGRISFNLEEMEDVPGVLAGRVGIGGRTTFELQYVCGNAALRAITTFHNGAAPC</sequence>
<evidence type="ECO:0000313" key="6">
    <source>
        <dbReference type="Proteomes" id="UP000568380"/>
    </source>
</evidence>
<accession>A0A7W8EJR7</accession>
<feature type="region of interest" description="Disordered" evidence="3">
    <location>
        <begin position="832"/>
        <end position="851"/>
    </location>
</feature>
<dbReference type="Pfam" id="PF05593">
    <property type="entry name" value="RHS_repeat"/>
    <property type="match status" value="1"/>
</dbReference>
<dbReference type="InterPro" id="IPR050708">
    <property type="entry name" value="T6SS_VgrG/RHS"/>
</dbReference>
<dbReference type="NCBIfam" id="TIGR01643">
    <property type="entry name" value="YD_repeat_2x"/>
    <property type="match status" value="3"/>
</dbReference>
<organism evidence="5 6">
    <name type="scientific">Nonomuraea endophytica</name>
    <dbReference type="NCBI Taxonomy" id="714136"/>
    <lineage>
        <taxon>Bacteria</taxon>
        <taxon>Bacillati</taxon>
        <taxon>Actinomycetota</taxon>
        <taxon>Actinomycetes</taxon>
        <taxon>Streptosporangiales</taxon>
        <taxon>Streptosporangiaceae</taxon>
        <taxon>Nonomuraea</taxon>
    </lineage>
</organism>
<dbReference type="Gene3D" id="2.180.10.10">
    <property type="entry name" value="RHS repeat-associated core"/>
    <property type="match status" value="1"/>
</dbReference>
<dbReference type="EMBL" id="JACHIN010000011">
    <property type="protein sequence ID" value="MBB5081806.1"/>
    <property type="molecule type" value="Genomic_DNA"/>
</dbReference>
<feature type="compositionally biased region" description="Polar residues" evidence="3">
    <location>
        <begin position="1019"/>
        <end position="1028"/>
    </location>
</feature>
<dbReference type="InterPro" id="IPR006530">
    <property type="entry name" value="YD"/>
</dbReference>
<dbReference type="Pfam" id="PF25023">
    <property type="entry name" value="TEN_YD-shell"/>
    <property type="match status" value="1"/>
</dbReference>
<dbReference type="Pfam" id="PF07591">
    <property type="entry name" value="PT-HINT"/>
    <property type="match status" value="1"/>
</dbReference>
<dbReference type="SMART" id="SM00306">
    <property type="entry name" value="HintN"/>
    <property type="match status" value="1"/>
</dbReference>
<dbReference type="InterPro" id="IPR003587">
    <property type="entry name" value="Hint_dom_N"/>
</dbReference>
<protein>
    <submittedName>
        <fullName evidence="5">RHS repeat-associated protein</fullName>
    </submittedName>
</protein>
<reference evidence="5 6" key="1">
    <citation type="submission" date="2020-08" db="EMBL/GenBank/DDBJ databases">
        <title>Genomic Encyclopedia of Type Strains, Phase IV (KMG-IV): sequencing the most valuable type-strain genomes for metagenomic binning, comparative biology and taxonomic classification.</title>
        <authorList>
            <person name="Goeker M."/>
        </authorList>
    </citation>
    <scope>NUCLEOTIDE SEQUENCE [LARGE SCALE GENOMIC DNA]</scope>
    <source>
        <strain evidence="5 6">DSM 45385</strain>
    </source>
</reference>
<dbReference type="InterPro" id="IPR022385">
    <property type="entry name" value="Rhs_assc_core"/>
</dbReference>
<keyword evidence="6" id="KW-1185">Reference proteome</keyword>
<dbReference type="PANTHER" id="PTHR32305">
    <property type="match status" value="1"/>
</dbReference>
<keyword evidence="1" id="KW-0677">Repeat</keyword>
<feature type="coiled-coil region" evidence="2">
    <location>
        <begin position="1946"/>
        <end position="1987"/>
    </location>
</feature>
<keyword evidence="2" id="KW-0175">Coiled coil</keyword>
<comment type="caution">
    <text evidence="5">The sequence shown here is derived from an EMBL/GenBank/DDBJ whole genome shotgun (WGS) entry which is preliminary data.</text>
</comment>
<feature type="region of interest" description="Disordered" evidence="3">
    <location>
        <begin position="1010"/>
        <end position="1039"/>
    </location>
</feature>